<organism evidence="3 4">
    <name type="scientific">Lentinula detonsa</name>
    <dbReference type="NCBI Taxonomy" id="2804962"/>
    <lineage>
        <taxon>Eukaryota</taxon>
        <taxon>Fungi</taxon>
        <taxon>Dikarya</taxon>
        <taxon>Basidiomycota</taxon>
        <taxon>Agaricomycotina</taxon>
        <taxon>Agaricomycetes</taxon>
        <taxon>Agaricomycetidae</taxon>
        <taxon>Agaricales</taxon>
        <taxon>Marasmiineae</taxon>
        <taxon>Omphalotaceae</taxon>
        <taxon>Lentinula</taxon>
    </lineage>
</organism>
<dbReference type="InterPro" id="IPR051678">
    <property type="entry name" value="AGP_Transferase"/>
</dbReference>
<keyword evidence="1" id="KW-1133">Transmembrane helix</keyword>
<keyword evidence="3" id="KW-0418">Kinase</keyword>
<dbReference type="SUPFAM" id="SSF56112">
    <property type="entry name" value="Protein kinase-like (PK-like)"/>
    <property type="match status" value="1"/>
</dbReference>
<dbReference type="Proteomes" id="UP001142393">
    <property type="component" value="Unassembled WGS sequence"/>
</dbReference>
<dbReference type="EMBL" id="JANVFU010000009">
    <property type="protein sequence ID" value="KAJ3742831.1"/>
    <property type="molecule type" value="Genomic_DNA"/>
</dbReference>
<dbReference type="PANTHER" id="PTHR21310:SF15">
    <property type="entry name" value="AMINOGLYCOSIDE PHOSPHOTRANSFERASE DOMAIN-CONTAINING PROTEIN"/>
    <property type="match status" value="1"/>
</dbReference>
<feature type="transmembrane region" description="Helical" evidence="1">
    <location>
        <begin position="273"/>
        <end position="289"/>
    </location>
</feature>
<dbReference type="AlphaFoldDB" id="A0A9W8NXY0"/>
<proteinExistence type="predicted"/>
<evidence type="ECO:0000256" key="1">
    <source>
        <dbReference type="SAM" id="Phobius"/>
    </source>
</evidence>
<keyword evidence="4" id="KW-1185">Reference proteome</keyword>
<accession>A0A9W8NXY0</accession>
<gene>
    <name evidence="3" type="ORF">DFH05DRAFT_1258666</name>
</gene>
<dbReference type="InterPro" id="IPR002575">
    <property type="entry name" value="Aminoglycoside_PTrfase"/>
</dbReference>
<dbReference type="Gene3D" id="3.90.1200.10">
    <property type="match status" value="1"/>
</dbReference>
<evidence type="ECO:0000313" key="4">
    <source>
        <dbReference type="Proteomes" id="UP001142393"/>
    </source>
</evidence>
<dbReference type="GO" id="GO:0016301">
    <property type="term" value="F:kinase activity"/>
    <property type="evidence" value="ECO:0007669"/>
    <property type="project" value="UniProtKB-KW"/>
</dbReference>
<evidence type="ECO:0000313" key="3">
    <source>
        <dbReference type="EMBL" id="KAJ3742831.1"/>
    </source>
</evidence>
<feature type="domain" description="Aminoglycoside phosphotransferase" evidence="2">
    <location>
        <begin position="68"/>
        <end position="263"/>
    </location>
</feature>
<comment type="caution">
    <text evidence="3">The sequence shown here is derived from an EMBL/GenBank/DDBJ whole genome shotgun (WGS) entry which is preliminary data.</text>
</comment>
<protein>
    <submittedName>
        <fullName evidence="3">Kinase-like domain-containing protein</fullName>
    </submittedName>
</protein>
<dbReference type="InterPro" id="IPR011009">
    <property type="entry name" value="Kinase-like_dom_sf"/>
</dbReference>
<reference evidence="3 4" key="1">
    <citation type="journal article" date="2023" name="Proc. Natl. Acad. Sci. U.S.A.">
        <title>A global phylogenomic analysis of the shiitake genus Lentinula.</title>
        <authorList>
            <person name="Sierra-Patev S."/>
            <person name="Min B."/>
            <person name="Naranjo-Ortiz M."/>
            <person name="Looney B."/>
            <person name="Konkel Z."/>
            <person name="Slot J.C."/>
            <person name="Sakamoto Y."/>
            <person name="Steenwyk J.L."/>
            <person name="Rokas A."/>
            <person name="Carro J."/>
            <person name="Camarero S."/>
            <person name="Ferreira P."/>
            <person name="Molpeceres G."/>
            <person name="Ruiz-Duenas F.J."/>
            <person name="Serrano A."/>
            <person name="Henrissat B."/>
            <person name="Drula E."/>
            <person name="Hughes K.W."/>
            <person name="Mata J.L."/>
            <person name="Ishikawa N.K."/>
            <person name="Vargas-Isla R."/>
            <person name="Ushijima S."/>
            <person name="Smith C.A."/>
            <person name="Donoghue J."/>
            <person name="Ahrendt S."/>
            <person name="Andreopoulos W."/>
            <person name="He G."/>
            <person name="LaButti K."/>
            <person name="Lipzen A."/>
            <person name="Ng V."/>
            <person name="Riley R."/>
            <person name="Sandor L."/>
            <person name="Barry K."/>
            <person name="Martinez A.T."/>
            <person name="Xiao Y."/>
            <person name="Gibbons J.G."/>
            <person name="Terashima K."/>
            <person name="Grigoriev I.V."/>
            <person name="Hibbett D."/>
        </authorList>
    </citation>
    <scope>NUCLEOTIDE SEQUENCE [LARGE SCALE GENOMIC DNA]</scope>
    <source>
        <strain evidence="3 4">TFB7810</strain>
    </source>
</reference>
<dbReference type="Pfam" id="PF01636">
    <property type="entry name" value="APH"/>
    <property type="match status" value="1"/>
</dbReference>
<name>A0A9W8NXY0_9AGAR</name>
<sequence>MSHLRGFSHSRHVPSPVDAMSDDELQVLIMNIDRNKDLIGEMPEIDIMGSPQVFRLRPYALAAKYVWTDCRNEVYAMQLVHQHTTIPVPQVRRVLPDRAQKIGFWLIMDYIDGDCLLAVWPKLGWWRRLQIVCALRSYIQQLQRVPLPSQSIPGPFDGTGSPLPCLGGHFRESSGPFPTYSAMAAWHDEQNHRYQVLNYHGTYFWPYSKFDTSAPLVLCHFDLHMRNIMLDRNNQVWLIDWAFAGAYPPWFEYVPFGFWANAASPDRRSPRSFVRFIGFIVGGCASWYFNHYITEFDHRPMGFRHCIIDQDHFVKQGIDPKLYQPVDVARPSLPRMMAQRCLDIFYDTVLVVKGLVVG</sequence>
<keyword evidence="1" id="KW-0812">Transmembrane</keyword>
<keyword evidence="1" id="KW-0472">Membrane</keyword>
<dbReference type="PANTHER" id="PTHR21310">
    <property type="entry name" value="AMINOGLYCOSIDE PHOSPHOTRANSFERASE-RELATED-RELATED"/>
    <property type="match status" value="1"/>
</dbReference>
<evidence type="ECO:0000259" key="2">
    <source>
        <dbReference type="Pfam" id="PF01636"/>
    </source>
</evidence>
<keyword evidence="3" id="KW-0808">Transferase</keyword>